<dbReference type="EMBL" id="JBFOLK010000009">
    <property type="protein sequence ID" value="KAL2484591.1"/>
    <property type="molecule type" value="Genomic_DNA"/>
</dbReference>
<keyword evidence="6" id="KW-0808">Transferase</keyword>
<evidence type="ECO:0000313" key="6">
    <source>
        <dbReference type="EMBL" id="KAL2484609.1"/>
    </source>
</evidence>
<feature type="region of interest" description="Disordered" evidence="3">
    <location>
        <begin position="52"/>
        <end position="77"/>
    </location>
</feature>
<dbReference type="PROSITE" id="PS50011">
    <property type="entry name" value="PROTEIN_KINASE_DOM"/>
    <property type="match status" value="1"/>
</dbReference>
<accession>A0ABD1R853</accession>
<dbReference type="InterPro" id="IPR000719">
    <property type="entry name" value="Prot_kinase_dom"/>
</dbReference>
<evidence type="ECO:0000256" key="2">
    <source>
        <dbReference type="ARBA" id="ARBA00022475"/>
    </source>
</evidence>
<dbReference type="Gene3D" id="1.10.510.10">
    <property type="entry name" value="Transferase(Phosphotransferase) domain 1"/>
    <property type="match status" value="1"/>
</dbReference>
<keyword evidence="6" id="KW-0418">Kinase</keyword>
<comment type="caution">
    <text evidence="6">The sequence shown here is derived from an EMBL/GenBank/DDBJ whole genome shotgun (WGS) entry which is preliminary data.</text>
</comment>
<dbReference type="InterPro" id="IPR001245">
    <property type="entry name" value="Ser-Thr/Tyr_kinase_cat_dom"/>
</dbReference>
<dbReference type="Proteomes" id="UP001604336">
    <property type="component" value="Unassembled WGS sequence"/>
</dbReference>
<dbReference type="Gene3D" id="3.30.200.20">
    <property type="entry name" value="Phosphorylase Kinase, domain 1"/>
    <property type="match status" value="1"/>
</dbReference>
<dbReference type="FunFam" id="1.10.510.10:FF:000095">
    <property type="entry name" value="protein STRUBBELIG-RECEPTOR FAMILY 8"/>
    <property type="match status" value="1"/>
</dbReference>
<feature type="domain" description="Protein kinase" evidence="4">
    <location>
        <begin position="109"/>
        <end position="392"/>
    </location>
</feature>
<evidence type="ECO:0000259" key="4">
    <source>
        <dbReference type="PROSITE" id="PS50011"/>
    </source>
</evidence>
<protein>
    <submittedName>
        <fullName evidence="6">Protein kinase 2B</fullName>
    </submittedName>
</protein>
<gene>
    <name evidence="5" type="ORF">Adt_29347</name>
    <name evidence="6" type="ORF">Adt_29365</name>
</gene>
<dbReference type="GO" id="GO:0016301">
    <property type="term" value="F:kinase activity"/>
    <property type="evidence" value="ECO:0007669"/>
    <property type="project" value="UniProtKB-KW"/>
</dbReference>
<evidence type="ECO:0000256" key="1">
    <source>
        <dbReference type="ARBA" id="ARBA00004236"/>
    </source>
</evidence>
<dbReference type="PANTHER" id="PTHR45621">
    <property type="entry name" value="OS01G0588500 PROTEIN-RELATED"/>
    <property type="match status" value="1"/>
</dbReference>
<dbReference type="AlphaFoldDB" id="A0ABD1R853"/>
<dbReference type="EMBL" id="JBFOLK010000009">
    <property type="protein sequence ID" value="KAL2484609.1"/>
    <property type="molecule type" value="Genomic_DNA"/>
</dbReference>
<keyword evidence="7" id="KW-1185">Reference proteome</keyword>
<dbReference type="Pfam" id="PF07714">
    <property type="entry name" value="PK_Tyr_Ser-Thr"/>
    <property type="match status" value="1"/>
</dbReference>
<evidence type="ECO:0000256" key="3">
    <source>
        <dbReference type="SAM" id="MobiDB-lite"/>
    </source>
</evidence>
<organism evidence="6 7">
    <name type="scientific">Abeliophyllum distichum</name>
    <dbReference type="NCBI Taxonomy" id="126358"/>
    <lineage>
        <taxon>Eukaryota</taxon>
        <taxon>Viridiplantae</taxon>
        <taxon>Streptophyta</taxon>
        <taxon>Embryophyta</taxon>
        <taxon>Tracheophyta</taxon>
        <taxon>Spermatophyta</taxon>
        <taxon>Magnoliopsida</taxon>
        <taxon>eudicotyledons</taxon>
        <taxon>Gunneridae</taxon>
        <taxon>Pentapetalae</taxon>
        <taxon>asterids</taxon>
        <taxon>lamiids</taxon>
        <taxon>Lamiales</taxon>
        <taxon>Oleaceae</taxon>
        <taxon>Forsythieae</taxon>
        <taxon>Abeliophyllum</taxon>
    </lineage>
</organism>
<sequence>MSIIYHNWERLVRATLKKEELRELARAHSRDPSLSSISSDFSSRSSFTSPLHDHFPVNSGSPEAPSGPSTPLCSRDESLPIRRSDDGILQLPIAKPILFKELQKATRHFRPDTIVGEGGFGPVFKGWINELTLTAAKPGSGMTVAIKKWNPNGFQGFNEWMTGVSYLLQFRHPNLIKLIAYCNEGKNLLSVYEFMPKGSLDNHLFRRGHQCLSWATRIKVAVGAARGLSFLHDAKKQVIHRSFKTADILLDEEFNAKLSDFDFAKDGPSGDATHVSTRVMGTSGYVAPEYMATGHLSGKCDVYAFGVVLLELLSGRRATDRSTDHKIQNLVDWARPYLSKKKKLYRVMDTKLEGQYPQEGAVIVANLALQCLSHEPKSRPCMAEVLATLEGL</sequence>
<comment type="subcellular location">
    <subcellularLocation>
        <location evidence="1">Cell membrane</location>
    </subcellularLocation>
</comment>
<reference evidence="7" key="1">
    <citation type="submission" date="2024-07" db="EMBL/GenBank/DDBJ databases">
        <title>Two chromosome-level genome assemblies of Korean endemic species Abeliophyllum distichum and Forsythia ovata (Oleaceae).</title>
        <authorList>
            <person name="Jang H."/>
        </authorList>
    </citation>
    <scope>NUCLEOTIDE SEQUENCE [LARGE SCALE GENOMIC DNA]</scope>
</reference>
<keyword evidence="2" id="KW-0472">Membrane</keyword>
<evidence type="ECO:0000313" key="7">
    <source>
        <dbReference type="Proteomes" id="UP001604336"/>
    </source>
</evidence>
<keyword evidence="2" id="KW-1003">Cell membrane</keyword>
<evidence type="ECO:0000313" key="5">
    <source>
        <dbReference type="EMBL" id="KAL2484591.1"/>
    </source>
</evidence>
<dbReference type="GO" id="GO:0005886">
    <property type="term" value="C:plasma membrane"/>
    <property type="evidence" value="ECO:0007669"/>
    <property type="project" value="UniProtKB-SubCell"/>
</dbReference>
<dbReference type="InterPro" id="IPR050823">
    <property type="entry name" value="Plant_Ser_Thr_Prot_Kinase"/>
</dbReference>
<reference evidence="6" key="2">
    <citation type="submission" date="2024-07" db="EMBL/GenBank/DDBJ databases">
        <title>Two chromosome-level genome assemblies of Korean endemic species Abeliophyllum distichum and Forsythia ovata (Oleaceae).</title>
        <authorList>
            <person name="Mun J.H."/>
        </authorList>
    </citation>
    <scope>NUCLEOTIDE SEQUENCE</scope>
    <source>
        <strain evidence="6">KNKB198505000391</strain>
        <tissue evidence="6">Leaf</tissue>
    </source>
</reference>
<proteinExistence type="predicted"/>
<name>A0ABD1R853_9LAMI</name>
<dbReference type="InterPro" id="IPR011009">
    <property type="entry name" value="Kinase-like_dom_sf"/>
</dbReference>
<dbReference type="SUPFAM" id="SSF56112">
    <property type="entry name" value="Protein kinase-like (PK-like)"/>
    <property type="match status" value="1"/>
</dbReference>